<keyword evidence="8" id="KW-1185">Reference proteome</keyword>
<keyword evidence="6 7" id="KW-0472">Membrane</keyword>
<keyword evidence="7" id="KW-0769">Symport</keyword>
<feature type="transmembrane region" description="Helical" evidence="7">
    <location>
        <begin position="67"/>
        <end position="87"/>
    </location>
</feature>
<evidence type="ECO:0000256" key="3">
    <source>
        <dbReference type="ARBA" id="ARBA00022448"/>
    </source>
</evidence>
<evidence type="ECO:0000313" key="9">
    <source>
        <dbReference type="RefSeq" id="XP_022241540.1"/>
    </source>
</evidence>
<evidence type="ECO:0000256" key="6">
    <source>
        <dbReference type="ARBA" id="ARBA00023136"/>
    </source>
</evidence>
<dbReference type="SUPFAM" id="SSF118215">
    <property type="entry name" value="Proton glutamate symport protein"/>
    <property type="match status" value="1"/>
</dbReference>
<dbReference type="PANTHER" id="PTHR11958:SF63">
    <property type="entry name" value="AMINO ACID TRANSPORTER"/>
    <property type="match status" value="1"/>
</dbReference>
<feature type="transmembrane region" description="Helical" evidence="7">
    <location>
        <begin position="361"/>
        <end position="385"/>
    </location>
</feature>
<feature type="transmembrane region" description="Helical" evidence="7">
    <location>
        <begin position="422"/>
        <end position="445"/>
    </location>
</feature>
<accession>A0ABM1SD35</accession>
<keyword evidence="4 7" id="KW-0812">Transmembrane</keyword>
<evidence type="ECO:0000256" key="7">
    <source>
        <dbReference type="RuleBase" id="RU361216"/>
    </source>
</evidence>
<dbReference type="Gene3D" id="1.10.3860.10">
    <property type="entry name" value="Sodium:dicarboxylate symporter"/>
    <property type="match status" value="1"/>
</dbReference>
<evidence type="ECO:0000256" key="1">
    <source>
        <dbReference type="ARBA" id="ARBA00004141"/>
    </source>
</evidence>
<feature type="transmembrane region" description="Helical" evidence="7">
    <location>
        <begin position="397"/>
        <end position="416"/>
    </location>
</feature>
<feature type="transmembrane region" description="Helical" evidence="7">
    <location>
        <begin position="282"/>
        <end position="307"/>
    </location>
</feature>
<dbReference type="PANTHER" id="PTHR11958">
    <property type="entry name" value="SODIUM/DICARBOXYLATE SYMPORTER-RELATED"/>
    <property type="match status" value="1"/>
</dbReference>
<evidence type="ECO:0000256" key="2">
    <source>
        <dbReference type="ARBA" id="ARBA00006148"/>
    </source>
</evidence>
<dbReference type="InterPro" id="IPR001991">
    <property type="entry name" value="Na-dicarboxylate_symporter"/>
</dbReference>
<dbReference type="GeneID" id="106459364"/>
<dbReference type="RefSeq" id="XP_022241540.1">
    <property type="nucleotide sequence ID" value="XM_022385832.1"/>
</dbReference>
<reference evidence="9" key="1">
    <citation type="submission" date="2025-08" db="UniProtKB">
        <authorList>
            <consortium name="RefSeq"/>
        </authorList>
    </citation>
    <scope>IDENTIFICATION</scope>
    <source>
        <tissue evidence="9">Muscle</tissue>
    </source>
</reference>
<gene>
    <name evidence="9" type="primary">LOC106459364</name>
</gene>
<dbReference type="InterPro" id="IPR036458">
    <property type="entry name" value="Na:dicarbo_symporter_sf"/>
</dbReference>
<dbReference type="PRINTS" id="PR00173">
    <property type="entry name" value="EDTRNSPORT"/>
</dbReference>
<sequence length="508" mass="55553">MVFQEGKIPPNVPQHQGFKLRPFWRRHKLSILIVTATVTGFSIGLTLRHFEPDSRTIQLIGFPGKIVIRSFILLIVPLIVCNVTVGISSLGKGDNGRLVGLTISFFFGIALFCAVLGIVLAFLIHPGKLSISSEENGGEQYRSNNDDQILDSVIDLFRNAFPNNLMRATFMNEVTVVEKQALSELSTNTTEQNATTSTKVVKLQDGVNYIGLLVFSVVFGCAMASLGDKVVLLRQVIVQVNAVIMKILQFLLWILIIGMFFWMCEEGLKTPSVTEMFQNIGLYLVTVFTGYAIHQLFLLPALYLIIVRKNPLKFFVNILPVFFTAIGTSSSFYLNGSAATLPVTMRTMEEQNKAHPCVTRFVLPLGMIVHMGGGCIDLTIQVLFISQVMAIHLGAGALVILSLTTVLLTVAAPGIAGGPNPVFLLAALSSVGIRNPSYISLLLAIDWLVDRFRTSSNVIGDCYVAMFVQKLCKHLPDVVEDKSATNKPVNDAGGGDDLQDKDVVVTKL</sequence>
<feature type="transmembrane region" description="Helical" evidence="7">
    <location>
        <begin position="238"/>
        <end position="262"/>
    </location>
</feature>
<feature type="transmembrane region" description="Helical" evidence="7">
    <location>
        <begin position="29"/>
        <end position="47"/>
    </location>
</feature>
<protein>
    <recommendedName>
        <fullName evidence="7">Amino acid transporter</fullName>
    </recommendedName>
</protein>
<feature type="transmembrane region" description="Helical" evidence="7">
    <location>
        <begin position="99"/>
        <end position="124"/>
    </location>
</feature>
<evidence type="ECO:0000256" key="4">
    <source>
        <dbReference type="ARBA" id="ARBA00022692"/>
    </source>
</evidence>
<proteinExistence type="inferred from homology"/>
<dbReference type="InterPro" id="IPR050746">
    <property type="entry name" value="DAACS"/>
</dbReference>
<evidence type="ECO:0000256" key="5">
    <source>
        <dbReference type="ARBA" id="ARBA00022989"/>
    </source>
</evidence>
<dbReference type="Proteomes" id="UP000694941">
    <property type="component" value="Unplaced"/>
</dbReference>
<evidence type="ECO:0000313" key="8">
    <source>
        <dbReference type="Proteomes" id="UP000694941"/>
    </source>
</evidence>
<dbReference type="Pfam" id="PF00375">
    <property type="entry name" value="SDF"/>
    <property type="match status" value="1"/>
</dbReference>
<comment type="subcellular location">
    <subcellularLocation>
        <location evidence="1 7">Membrane</location>
        <topology evidence="1 7">Multi-pass membrane protein</topology>
    </subcellularLocation>
</comment>
<name>A0ABM1SD35_LIMPO</name>
<feature type="transmembrane region" description="Helical" evidence="7">
    <location>
        <begin position="314"/>
        <end position="334"/>
    </location>
</feature>
<organism evidence="8 9">
    <name type="scientific">Limulus polyphemus</name>
    <name type="common">Atlantic horseshoe crab</name>
    <dbReference type="NCBI Taxonomy" id="6850"/>
    <lineage>
        <taxon>Eukaryota</taxon>
        <taxon>Metazoa</taxon>
        <taxon>Ecdysozoa</taxon>
        <taxon>Arthropoda</taxon>
        <taxon>Chelicerata</taxon>
        <taxon>Merostomata</taxon>
        <taxon>Xiphosura</taxon>
        <taxon>Limulidae</taxon>
        <taxon>Limulus</taxon>
    </lineage>
</organism>
<comment type="similarity">
    <text evidence="2 7">Belongs to the dicarboxylate/amino acid:cation symporter (DAACS) (TC 2.A.23) family.</text>
</comment>
<keyword evidence="5 7" id="KW-1133">Transmembrane helix</keyword>
<keyword evidence="3 7" id="KW-0813">Transport</keyword>
<feature type="transmembrane region" description="Helical" evidence="7">
    <location>
        <begin position="206"/>
        <end position="226"/>
    </location>
</feature>